<dbReference type="AlphaFoldDB" id="A0AAD5XFE2"/>
<dbReference type="Gene3D" id="3.40.50.300">
    <property type="entry name" value="P-loop containing nucleotide triphosphate hydrolases"/>
    <property type="match status" value="1"/>
</dbReference>
<dbReference type="InterPro" id="IPR027417">
    <property type="entry name" value="P-loop_NTPase"/>
</dbReference>
<proteinExistence type="predicted"/>
<dbReference type="InterPro" id="IPR003593">
    <property type="entry name" value="AAA+_ATPase"/>
</dbReference>
<dbReference type="GO" id="GO:0016887">
    <property type="term" value="F:ATP hydrolysis activity"/>
    <property type="evidence" value="ECO:0007669"/>
    <property type="project" value="InterPro"/>
</dbReference>
<evidence type="ECO:0000313" key="2">
    <source>
        <dbReference type="EMBL" id="KAJ3111985.1"/>
    </source>
</evidence>
<gene>
    <name evidence="2" type="ORF">HK100_002486</name>
</gene>
<keyword evidence="3" id="KW-1185">Reference proteome</keyword>
<feature type="domain" description="AAA+ ATPase" evidence="1">
    <location>
        <begin position="353"/>
        <end position="480"/>
    </location>
</feature>
<organism evidence="2 3">
    <name type="scientific">Physocladia obscura</name>
    <dbReference type="NCBI Taxonomy" id="109957"/>
    <lineage>
        <taxon>Eukaryota</taxon>
        <taxon>Fungi</taxon>
        <taxon>Fungi incertae sedis</taxon>
        <taxon>Chytridiomycota</taxon>
        <taxon>Chytridiomycota incertae sedis</taxon>
        <taxon>Chytridiomycetes</taxon>
        <taxon>Chytridiales</taxon>
        <taxon>Chytriomycetaceae</taxon>
        <taxon>Physocladia</taxon>
    </lineage>
</organism>
<dbReference type="PANTHER" id="PTHR46411">
    <property type="entry name" value="FAMILY ATPASE, PUTATIVE-RELATED"/>
    <property type="match status" value="1"/>
</dbReference>
<dbReference type="GO" id="GO:0005524">
    <property type="term" value="F:ATP binding"/>
    <property type="evidence" value="ECO:0007669"/>
    <property type="project" value="InterPro"/>
</dbReference>
<dbReference type="Pfam" id="PF00004">
    <property type="entry name" value="AAA"/>
    <property type="match status" value="1"/>
</dbReference>
<sequence length="588" mass="66799">MTEVFTVGNTDGDIELIVHDNKIIDILENYVSFESFYTIPPTLRISQLFSIVPKLKKLIEHEPPLRKDEPVYVNKIGYTPERGIAKLIQYLEAENHGASQTMLKMAEKGVIAFKYLTHLFVVDTFAVSYINGAPLGLLIENAGIVQGAYQTFFEITGKFINSNGKDFRYTTKTWTITSFDDVVPISSLSVQPLDEGSELFELLEERGKRFEKYAIGNSYLSYSDNMFFVGWGAVFFKAQGRVMIDAASFAQMNPNYSMGDARIDMNRQTQKTKLTNVPTHHYAICSPTLFGFSFTVKKWGEIFVQHLSPIQFDGNAFHRLVLDPERKKLILNLVNAENHKATKNLDLISGKGSGMIFLLHGSPGVGKTLTGESIAEYLHKPLYSVSSGELGTDVLSLEKKLSEILEVASLWQAVILIDEADIFLEARSEHDIQRNALVGIFLRLLEYHQGILFLTTNRVQSFDLAFKSRITLSLKYSELDPTARIKIWRTFLDRSEGVDGWNFDLQELSEVRLNGREIKNVVRLAKVMGEFPDDPIQLANILKVLKMMSDFDQEIETEKKAAQAQYRRRSNRMLSYLMFVLALMSIFF</sequence>
<dbReference type="Pfam" id="PF22942">
    <property type="entry name" value="DUF7025"/>
    <property type="match status" value="1"/>
</dbReference>
<dbReference type="InterPro" id="IPR054289">
    <property type="entry name" value="DUF7025"/>
</dbReference>
<dbReference type="SMART" id="SM00382">
    <property type="entry name" value="AAA"/>
    <property type="match status" value="1"/>
</dbReference>
<comment type="caution">
    <text evidence="2">The sequence shown here is derived from an EMBL/GenBank/DDBJ whole genome shotgun (WGS) entry which is preliminary data.</text>
</comment>
<dbReference type="SUPFAM" id="SSF52540">
    <property type="entry name" value="P-loop containing nucleoside triphosphate hydrolases"/>
    <property type="match status" value="1"/>
</dbReference>
<evidence type="ECO:0000259" key="1">
    <source>
        <dbReference type="SMART" id="SM00382"/>
    </source>
</evidence>
<reference evidence="2" key="1">
    <citation type="submission" date="2020-05" db="EMBL/GenBank/DDBJ databases">
        <title>Phylogenomic resolution of chytrid fungi.</title>
        <authorList>
            <person name="Stajich J.E."/>
            <person name="Amses K."/>
            <person name="Simmons R."/>
            <person name="Seto K."/>
            <person name="Myers J."/>
            <person name="Bonds A."/>
            <person name="Quandt C.A."/>
            <person name="Barry K."/>
            <person name="Liu P."/>
            <person name="Grigoriev I."/>
            <person name="Longcore J.E."/>
            <person name="James T.Y."/>
        </authorList>
    </citation>
    <scope>NUCLEOTIDE SEQUENCE</scope>
    <source>
        <strain evidence="2">JEL0513</strain>
    </source>
</reference>
<dbReference type="EMBL" id="JADGJH010001581">
    <property type="protein sequence ID" value="KAJ3111985.1"/>
    <property type="molecule type" value="Genomic_DNA"/>
</dbReference>
<name>A0AAD5XFE2_9FUNG</name>
<dbReference type="InterPro" id="IPR003959">
    <property type="entry name" value="ATPase_AAA_core"/>
</dbReference>
<accession>A0AAD5XFE2</accession>
<dbReference type="CDD" id="cd19481">
    <property type="entry name" value="RecA-like_protease"/>
    <property type="match status" value="1"/>
</dbReference>
<dbReference type="Proteomes" id="UP001211907">
    <property type="component" value="Unassembled WGS sequence"/>
</dbReference>
<dbReference type="PANTHER" id="PTHR46411:SF3">
    <property type="entry name" value="AAA+ ATPASE DOMAIN-CONTAINING PROTEIN"/>
    <property type="match status" value="1"/>
</dbReference>
<evidence type="ECO:0000313" key="3">
    <source>
        <dbReference type="Proteomes" id="UP001211907"/>
    </source>
</evidence>
<protein>
    <recommendedName>
        <fullName evidence="1">AAA+ ATPase domain-containing protein</fullName>
    </recommendedName>
</protein>